<organism evidence="16 17">
    <name type="scientific">Helicobacter aurati</name>
    <dbReference type="NCBI Taxonomy" id="137778"/>
    <lineage>
        <taxon>Bacteria</taxon>
        <taxon>Pseudomonadati</taxon>
        <taxon>Campylobacterota</taxon>
        <taxon>Epsilonproteobacteria</taxon>
        <taxon>Campylobacterales</taxon>
        <taxon>Helicobacteraceae</taxon>
        <taxon>Helicobacter</taxon>
    </lineage>
</organism>
<keyword evidence="4 8" id="KW-0521">NADP</keyword>
<evidence type="ECO:0000256" key="1">
    <source>
        <dbReference type="ARBA" id="ARBA00005059"/>
    </source>
</evidence>
<comment type="miscellaneous">
    <text evidence="8">During catalysis, the active site Cys acts as a nucleophile attacking the alpha-carbonyl group of tRNA-bound glutamate with the formation of a thioester intermediate between enzyme and glutamate, and the concomitant release of tRNA(Glu). The thioester intermediate is finally reduced by direct hydride transfer from NADPH, to form the product GSA.</text>
</comment>
<feature type="binding site" evidence="8 11">
    <location>
        <begin position="228"/>
        <end position="233"/>
    </location>
    <ligand>
        <name>NADP(+)</name>
        <dbReference type="ChEBI" id="CHEBI:58349"/>
    </ligand>
</feature>
<evidence type="ECO:0000259" key="13">
    <source>
        <dbReference type="Pfam" id="PF00745"/>
    </source>
</evidence>
<name>A0A3D8J1H5_9HELI</name>
<comment type="caution">
    <text evidence="16">The sequence shown here is derived from an EMBL/GenBank/DDBJ whole genome shotgun (WGS) entry which is preliminary data.</text>
</comment>
<keyword evidence="17" id="KW-1185">Reference proteome</keyword>
<comment type="domain">
    <text evidence="8">Possesses an unusual extended V-shaped dimeric structure with each monomer consisting of three distinct domains arranged along a curved 'spinal' alpha-helix. The N-terminal catalytic domain specifically recognizes the glutamate moiety of the substrate. The second domain is the NADPH-binding domain, and the third C-terminal domain is responsible for dimerization.</text>
</comment>
<dbReference type="HAMAP" id="MF_00087">
    <property type="entry name" value="Glu_tRNA_reductase"/>
    <property type="match status" value="1"/>
</dbReference>
<accession>A0A3D8J1H5</accession>
<evidence type="ECO:0000259" key="14">
    <source>
        <dbReference type="Pfam" id="PF01488"/>
    </source>
</evidence>
<evidence type="ECO:0000256" key="7">
    <source>
        <dbReference type="ARBA" id="ARBA00047464"/>
    </source>
</evidence>
<dbReference type="InterPro" id="IPR015896">
    <property type="entry name" value="4pyrrol_synth_GluRdtase_dimer"/>
</dbReference>
<comment type="function">
    <text evidence="8">Catalyzes the NADPH-dependent reduction of glutamyl-tRNA(Glu) to glutamate 1-semialdehyde (GSA).</text>
</comment>
<evidence type="ECO:0000313" key="17">
    <source>
        <dbReference type="Proteomes" id="UP000256424"/>
    </source>
</evidence>
<dbReference type="Proteomes" id="UP000256424">
    <property type="component" value="Unassembled WGS sequence"/>
</dbReference>
<comment type="pathway">
    <text evidence="1 8">Porphyrin-containing compound metabolism; protoporphyrin-IX biosynthesis; 5-aminolevulinate from L-glutamyl-tRNA(Glu): step 1/2.</text>
</comment>
<evidence type="ECO:0000256" key="8">
    <source>
        <dbReference type="HAMAP-Rule" id="MF_00087"/>
    </source>
</evidence>
<evidence type="ECO:0000256" key="12">
    <source>
        <dbReference type="PIRSR" id="PIRSR000445-4"/>
    </source>
</evidence>
<dbReference type="GO" id="GO:0008883">
    <property type="term" value="F:glutamyl-tRNA reductase activity"/>
    <property type="evidence" value="ECO:0007669"/>
    <property type="project" value="UniProtKB-UniRule"/>
</dbReference>
<dbReference type="GO" id="GO:0019353">
    <property type="term" value="P:protoporphyrinogen IX biosynthetic process from glutamate"/>
    <property type="evidence" value="ECO:0007669"/>
    <property type="project" value="TreeGrafter"/>
</dbReference>
<dbReference type="Gene3D" id="3.40.50.720">
    <property type="entry name" value="NAD(P)-binding Rossmann-like Domain"/>
    <property type="match status" value="1"/>
</dbReference>
<dbReference type="InterPro" id="IPR000343">
    <property type="entry name" value="4pyrrol_synth_GluRdtase"/>
</dbReference>
<dbReference type="InterPro" id="IPR036343">
    <property type="entry name" value="GluRdtase_N_sf"/>
</dbReference>
<evidence type="ECO:0000256" key="4">
    <source>
        <dbReference type="ARBA" id="ARBA00022857"/>
    </source>
</evidence>
<dbReference type="SUPFAM" id="SSF69742">
    <property type="entry name" value="Glutamyl tRNA-reductase catalytic, N-terminal domain"/>
    <property type="match status" value="1"/>
</dbReference>
<feature type="site" description="Important for activity" evidence="8 12">
    <location>
        <position position="105"/>
    </location>
</feature>
<evidence type="ECO:0000256" key="11">
    <source>
        <dbReference type="PIRSR" id="PIRSR000445-3"/>
    </source>
</evidence>
<dbReference type="EMBL" id="NXLW01000017">
    <property type="protein sequence ID" value="RDU70704.1"/>
    <property type="molecule type" value="Genomic_DNA"/>
</dbReference>
<feature type="binding site" evidence="8 10">
    <location>
        <begin position="120"/>
        <end position="122"/>
    </location>
    <ligand>
        <name>substrate</name>
    </ligand>
</feature>
<evidence type="ECO:0000256" key="3">
    <source>
        <dbReference type="ARBA" id="ARBA00012970"/>
    </source>
</evidence>
<dbReference type="UniPathway" id="UPA00251">
    <property type="reaction ID" value="UER00316"/>
</dbReference>
<keyword evidence="5 8" id="KW-0560">Oxidoreductase</keyword>
<evidence type="ECO:0000256" key="9">
    <source>
        <dbReference type="PIRSR" id="PIRSR000445-1"/>
    </source>
</evidence>
<evidence type="ECO:0000313" key="16">
    <source>
        <dbReference type="EMBL" id="RDU70704.1"/>
    </source>
</evidence>
<dbReference type="AlphaFoldDB" id="A0A3D8J1H5"/>
<comment type="subunit">
    <text evidence="8">Homodimer.</text>
</comment>
<evidence type="ECO:0000256" key="10">
    <source>
        <dbReference type="PIRSR" id="PIRSR000445-2"/>
    </source>
</evidence>
<dbReference type="OrthoDB" id="110209at2"/>
<dbReference type="SUPFAM" id="SSF69075">
    <property type="entry name" value="Glutamyl tRNA-reductase dimerization domain"/>
    <property type="match status" value="1"/>
</dbReference>
<evidence type="ECO:0000256" key="2">
    <source>
        <dbReference type="ARBA" id="ARBA00005916"/>
    </source>
</evidence>
<feature type="binding site" evidence="8 10">
    <location>
        <position position="126"/>
    </location>
    <ligand>
        <name>substrate</name>
    </ligand>
</feature>
<sequence length="472" mass="53691">MYALISFSHQNTDIALREKLHFSDREIKEFLPLINMSDILEIIVLSTCNRCEIYLFLQDSLEQSTIESKTIFEEILHILSLQKHIAKEILQEKAVIRHGKEAIYHTFCVASSLFSLALGETQISGQLKKAYKISYENGFCAKHLTRLMHFAFRCAAEVRNKTDISKNPISIASVAVGYAIDFLNNTNISSTHKLSKYISGNFSEPDSESIYQCTKNTKDYAPQILIIGMGEMGVLCLKYLMRYPINITVCNRTLHKAQQVLLDLEMQKHIKILDFSSLKPCINDYDIVFSAVNGGNLLTTDVLHYKDSKRLFIDLSIPRNITFNTHDIRQQALGEIGVIGVDDLKNKAEEFINSRKQSAKEAHEIVAKVTIDFLHWLSTLEVDPVIKAMRLKAQQASLKEINRAIKKGFIPESLRNNALKLLQSAFNEFLHSPTKKLKAMAENECYDTVLESIGNVFGDNEQILLNQYKCEK</sequence>
<dbReference type="InterPro" id="IPR015895">
    <property type="entry name" value="4pyrrol_synth_GluRdtase_N"/>
</dbReference>
<reference evidence="16 17" key="1">
    <citation type="submission" date="2018-04" db="EMBL/GenBank/DDBJ databases">
        <title>Novel Campyloabacter and Helicobacter Species and Strains.</title>
        <authorList>
            <person name="Mannion A.J."/>
            <person name="Shen Z."/>
            <person name="Fox J.G."/>
        </authorList>
    </citation>
    <scope>NUCLEOTIDE SEQUENCE [LARGE SCALE GENOMIC DNA]</scope>
    <source>
        <strain evidence="16 17">MIT 97-5075</strain>
    </source>
</reference>
<dbReference type="EC" id="1.2.1.70" evidence="3 8"/>
<feature type="domain" description="Quinate/shikimate 5-dehydrogenase/glutamyl-tRNA reductase" evidence="14">
    <location>
        <begin position="222"/>
        <end position="346"/>
    </location>
</feature>
<dbReference type="InterPro" id="IPR036291">
    <property type="entry name" value="NAD(P)-bd_dom_sf"/>
</dbReference>
<evidence type="ECO:0000256" key="6">
    <source>
        <dbReference type="ARBA" id="ARBA00023244"/>
    </source>
</evidence>
<comment type="similarity">
    <text evidence="2 8">Belongs to the glutamyl-tRNA reductase family.</text>
</comment>
<keyword evidence="6 8" id="KW-0627">Porphyrin biosynthesis</keyword>
<dbReference type="Gene3D" id="3.30.460.30">
    <property type="entry name" value="Glutamyl-tRNA reductase, N-terminal domain"/>
    <property type="match status" value="1"/>
</dbReference>
<feature type="binding site" evidence="8 10">
    <location>
        <begin position="47"/>
        <end position="50"/>
    </location>
    <ligand>
        <name>substrate</name>
    </ligand>
</feature>
<dbReference type="SUPFAM" id="SSF51735">
    <property type="entry name" value="NAD(P)-binding Rossmann-fold domains"/>
    <property type="match status" value="1"/>
</dbReference>
<feature type="active site" description="Nucleophile" evidence="8 9">
    <location>
        <position position="48"/>
    </location>
</feature>
<dbReference type="Pfam" id="PF05201">
    <property type="entry name" value="GlutR_N"/>
    <property type="match status" value="1"/>
</dbReference>
<evidence type="ECO:0000256" key="5">
    <source>
        <dbReference type="ARBA" id="ARBA00023002"/>
    </source>
</evidence>
<dbReference type="PIRSF" id="PIRSF000445">
    <property type="entry name" value="4pyrrol_synth_GluRdtase"/>
    <property type="match status" value="1"/>
</dbReference>
<dbReference type="PANTHER" id="PTHR43013:SF1">
    <property type="entry name" value="GLUTAMYL-TRNA REDUCTASE"/>
    <property type="match status" value="1"/>
</dbReference>
<protein>
    <recommendedName>
        <fullName evidence="3 8">Glutamyl-tRNA reductase</fullName>
        <shortName evidence="8">GluTR</shortName>
        <ecNumber evidence="3 8">1.2.1.70</ecNumber>
    </recommendedName>
</protein>
<dbReference type="InterPro" id="IPR006151">
    <property type="entry name" value="Shikm_DH/Glu-tRNA_Rdtase"/>
</dbReference>
<dbReference type="GO" id="GO:0050661">
    <property type="term" value="F:NADP binding"/>
    <property type="evidence" value="ECO:0007669"/>
    <property type="project" value="InterPro"/>
</dbReference>
<dbReference type="RefSeq" id="WP_104762258.1">
    <property type="nucleotide sequence ID" value="NZ_FZPM01000003.1"/>
</dbReference>
<dbReference type="Pfam" id="PF00745">
    <property type="entry name" value="GlutR_dimer"/>
    <property type="match status" value="1"/>
</dbReference>
<dbReference type="InterPro" id="IPR036453">
    <property type="entry name" value="GluRdtase_dimer_dom_sf"/>
</dbReference>
<dbReference type="PANTHER" id="PTHR43013">
    <property type="entry name" value="GLUTAMYL-TRNA REDUCTASE"/>
    <property type="match status" value="1"/>
</dbReference>
<dbReference type="Pfam" id="PF01488">
    <property type="entry name" value="Shikimate_DH"/>
    <property type="match status" value="1"/>
</dbReference>
<feature type="domain" description="Glutamyl-tRNA reductase N-terminal" evidence="15">
    <location>
        <begin position="5"/>
        <end position="162"/>
    </location>
</feature>
<feature type="domain" description="Tetrapyrrole biosynthesis glutamyl-tRNA reductase dimerisation" evidence="13">
    <location>
        <begin position="361"/>
        <end position="458"/>
    </location>
</feature>
<feature type="binding site" evidence="8 10">
    <location>
        <position position="115"/>
    </location>
    <ligand>
        <name>substrate</name>
    </ligand>
</feature>
<evidence type="ECO:0000259" key="15">
    <source>
        <dbReference type="Pfam" id="PF05201"/>
    </source>
</evidence>
<proteinExistence type="inferred from homology"/>
<gene>
    <name evidence="8" type="primary">hemA</name>
    <name evidence="16" type="ORF">CQA66_07645</name>
</gene>
<dbReference type="CDD" id="cd05213">
    <property type="entry name" value="NAD_bind_Glutamyl_tRNA_reduct"/>
    <property type="match status" value="1"/>
</dbReference>
<comment type="catalytic activity">
    <reaction evidence="7 8">
        <text>(S)-4-amino-5-oxopentanoate + tRNA(Glu) + NADP(+) = L-glutamyl-tRNA(Glu) + NADPH + H(+)</text>
        <dbReference type="Rhea" id="RHEA:12344"/>
        <dbReference type="Rhea" id="RHEA-COMP:9663"/>
        <dbReference type="Rhea" id="RHEA-COMP:9680"/>
        <dbReference type="ChEBI" id="CHEBI:15378"/>
        <dbReference type="ChEBI" id="CHEBI:57501"/>
        <dbReference type="ChEBI" id="CHEBI:57783"/>
        <dbReference type="ChEBI" id="CHEBI:58349"/>
        <dbReference type="ChEBI" id="CHEBI:78442"/>
        <dbReference type="ChEBI" id="CHEBI:78520"/>
        <dbReference type="EC" id="1.2.1.70"/>
    </reaction>
</comment>